<gene>
    <name evidence="4" type="ORF">B0H17DRAFT_1210535</name>
</gene>
<dbReference type="InterPro" id="IPR045339">
    <property type="entry name" value="DUF6534"/>
</dbReference>
<accession>A0AAD7CWJ3</accession>
<dbReference type="Proteomes" id="UP001221757">
    <property type="component" value="Unassembled WGS sequence"/>
</dbReference>
<evidence type="ECO:0000313" key="5">
    <source>
        <dbReference type="Proteomes" id="UP001221757"/>
    </source>
</evidence>
<name>A0AAD7CWJ3_MYCRO</name>
<comment type="caution">
    <text evidence="4">The sequence shown here is derived from an EMBL/GenBank/DDBJ whole genome shotgun (WGS) entry which is preliminary data.</text>
</comment>
<keyword evidence="2" id="KW-1133">Transmembrane helix</keyword>
<organism evidence="4 5">
    <name type="scientific">Mycena rosella</name>
    <name type="common">Pink bonnet</name>
    <name type="synonym">Agaricus rosellus</name>
    <dbReference type="NCBI Taxonomy" id="1033263"/>
    <lineage>
        <taxon>Eukaryota</taxon>
        <taxon>Fungi</taxon>
        <taxon>Dikarya</taxon>
        <taxon>Basidiomycota</taxon>
        <taxon>Agaricomycotina</taxon>
        <taxon>Agaricomycetes</taxon>
        <taxon>Agaricomycetidae</taxon>
        <taxon>Agaricales</taxon>
        <taxon>Marasmiineae</taxon>
        <taxon>Mycenaceae</taxon>
        <taxon>Mycena</taxon>
    </lineage>
</organism>
<feature type="region of interest" description="Disordered" evidence="1">
    <location>
        <begin position="269"/>
        <end position="304"/>
    </location>
</feature>
<feature type="transmembrane region" description="Helical" evidence="2">
    <location>
        <begin position="164"/>
        <end position="189"/>
    </location>
</feature>
<proteinExistence type="predicted"/>
<keyword evidence="2" id="KW-0812">Transmembrane</keyword>
<reference evidence="4" key="1">
    <citation type="submission" date="2023-03" db="EMBL/GenBank/DDBJ databases">
        <title>Massive genome expansion in bonnet fungi (Mycena s.s.) driven by repeated elements and novel gene families across ecological guilds.</title>
        <authorList>
            <consortium name="Lawrence Berkeley National Laboratory"/>
            <person name="Harder C.B."/>
            <person name="Miyauchi S."/>
            <person name="Viragh M."/>
            <person name="Kuo A."/>
            <person name="Thoen E."/>
            <person name="Andreopoulos B."/>
            <person name="Lu D."/>
            <person name="Skrede I."/>
            <person name="Drula E."/>
            <person name="Henrissat B."/>
            <person name="Morin E."/>
            <person name="Kohler A."/>
            <person name="Barry K."/>
            <person name="LaButti K."/>
            <person name="Morin E."/>
            <person name="Salamov A."/>
            <person name="Lipzen A."/>
            <person name="Mereny Z."/>
            <person name="Hegedus B."/>
            <person name="Baldrian P."/>
            <person name="Stursova M."/>
            <person name="Weitz H."/>
            <person name="Taylor A."/>
            <person name="Grigoriev I.V."/>
            <person name="Nagy L.G."/>
            <person name="Martin F."/>
            <person name="Kauserud H."/>
        </authorList>
    </citation>
    <scope>NUCLEOTIDE SEQUENCE</scope>
    <source>
        <strain evidence="4">CBHHK067</strain>
    </source>
</reference>
<evidence type="ECO:0000256" key="2">
    <source>
        <dbReference type="SAM" id="Phobius"/>
    </source>
</evidence>
<feature type="domain" description="DUF6534" evidence="3">
    <location>
        <begin position="176"/>
        <end position="241"/>
    </location>
</feature>
<dbReference type="EMBL" id="JARKIE010000207">
    <property type="protein sequence ID" value="KAJ7667040.1"/>
    <property type="molecule type" value="Genomic_DNA"/>
</dbReference>
<sequence>MAASSASLVSFLDGVLGPVEIGTVVGTFLFKVAQAHDRNNLVFADPSISYFLSDQFTASIVFFSRCSDFTKTYSITITSYGQPPNAFIMNPPASLIGTLVFSGGTDALVQLFYGNRIRVLSGRLHVFLLCIVFAALRFTCDTVLMSKIWTENEGLSIIESKLHWVLIMASTIGPAGDIVIALSMCYYLWKLRREAGHFNRVAGIIQLILVLTRTDFVYVIPDLIQPKLFSNSMLAVLNGRARFRSAEDFEPSIGSGLMFNSARTRERRGVSASSGHAVDIQMSRMPDDSETTMSSKPKTDRSAA</sequence>
<dbReference type="AlphaFoldDB" id="A0AAD7CWJ3"/>
<evidence type="ECO:0000256" key="1">
    <source>
        <dbReference type="SAM" id="MobiDB-lite"/>
    </source>
</evidence>
<evidence type="ECO:0000313" key="4">
    <source>
        <dbReference type="EMBL" id="KAJ7667040.1"/>
    </source>
</evidence>
<feature type="transmembrane region" description="Helical" evidence="2">
    <location>
        <begin position="126"/>
        <end position="144"/>
    </location>
</feature>
<protein>
    <recommendedName>
        <fullName evidence="3">DUF6534 domain-containing protein</fullName>
    </recommendedName>
</protein>
<keyword evidence="2" id="KW-0472">Membrane</keyword>
<keyword evidence="5" id="KW-1185">Reference proteome</keyword>
<evidence type="ECO:0000259" key="3">
    <source>
        <dbReference type="Pfam" id="PF20152"/>
    </source>
</evidence>
<dbReference type="Pfam" id="PF20152">
    <property type="entry name" value="DUF6534"/>
    <property type="match status" value="1"/>
</dbReference>